<name>A0A836GVT7_LEIEN</name>
<dbReference type="KEGG" id="lenr:94173280"/>
<dbReference type="Proteomes" id="UP000674179">
    <property type="component" value="Chromosome 17"/>
</dbReference>
<feature type="compositionally biased region" description="Low complexity" evidence="2">
    <location>
        <begin position="333"/>
        <end position="351"/>
    </location>
</feature>
<feature type="compositionally biased region" description="Basic and acidic residues" evidence="2">
    <location>
        <begin position="357"/>
        <end position="373"/>
    </location>
</feature>
<organism evidence="3 4">
    <name type="scientific">Leishmania enriettii</name>
    <dbReference type="NCBI Taxonomy" id="5663"/>
    <lineage>
        <taxon>Eukaryota</taxon>
        <taxon>Discoba</taxon>
        <taxon>Euglenozoa</taxon>
        <taxon>Kinetoplastea</taxon>
        <taxon>Metakinetoplastina</taxon>
        <taxon>Trypanosomatida</taxon>
        <taxon>Trypanosomatidae</taxon>
        <taxon>Leishmaniinae</taxon>
        <taxon>Leishmania</taxon>
    </lineage>
</organism>
<dbReference type="OrthoDB" id="267728at2759"/>
<dbReference type="GeneID" id="94173280"/>
<dbReference type="EMBL" id="JAFHKP010000017">
    <property type="protein sequence ID" value="KAG5482236.1"/>
    <property type="molecule type" value="Genomic_DNA"/>
</dbReference>
<dbReference type="RefSeq" id="XP_067694098.1">
    <property type="nucleotide sequence ID" value="XM_067837770.1"/>
</dbReference>
<sequence length="778" mass="82915">MPIVLRVCVAIDSGATLPLTLTTTSVRAAAAATTIAAVDAPATCSGKPGAIPSASEVCTTSKALAPSSISHDNSEHEHRSHRLSPLSDLIRRSKQTISAASAGADTPTCRCGKAQPADTVHESCPPAWLSIASERGEENLNSSKKQPLLAPRASALRSFRLPGLPHESAPTPLRHRALLWLSMHVTLTTTVKAILEQVQDTVERRMCARVWTNDDHGPTHDAGEGDSVPCSFARCISTSCSSEGSRDIKDCDGGSILHDTSVAKPPASCNGAPADRFRKAELCLCLQDKDGGYHWVGDTLHFHETAVLQAPFITEVCLRSNAIFEEERRQHRPSSTRPSSSSTLGSRAPSLLPSLDHSAEDTRDAGDSPERCSRRAGRHPRSKDAKQAVASRRAAAPSVASATADQRGVVHTPISQAFTRSASKVKLAFVRGVVIPMAVLRHYNPHYASARKHHPHDRTPRQYAVVRVPTEMQEEPLDDSRCSSEAAAASSTAQVNVKETAAHASPHPEALPIRAAPVETSGSSGGKAVRPPSSPNSISIPFYRALSAETPLLAAALMFAPSTPTLPSLPAPLDRPCEIAEAADRPNTHTPVFDTSQVSPCRSTVATAASPTPAAGSIRLGTHSTTMDRRSGVNDPLATVDALCVGGTVDVQACEALAKEDDSACIALTIAQQEYVTALAEFNAAVPHSAADSTAAGVCEVQPLHTSLCADAELSSLLQRKIELQRRMEVCREAERQCERLTTLAERLEKEVQEGEERRLLLVQQLHRDDSAAFVSSY</sequence>
<proteinExistence type="predicted"/>
<feature type="compositionally biased region" description="Low complexity" evidence="2">
    <location>
        <begin position="388"/>
        <end position="404"/>
    </location>
</feature>
<dbReference type="AlphaFoldDB" id="A0A836GVT7"/>
<evidence type="ECO:0000313" key="3">
    <source>
        <dbReference type="EMBL" id="KAG5482236.1"/>
    </source>
</evidence>
<evidence type="ECO:0000313" key="4">
    <source>
        <dbReference type="Proteomes" id="UP000674179"/>
    </source>
</evidence>
<accession>A0A836GVT7</accession>
<feature type="region of interest" description="Disordered" evidence="2">
    <location>
        <begin position="473"/>
        <end position="512"/>
    </location>
</feature>
<protein>
    <submittedName>
        <fullName evidence="3">Uncharacterized protein</fullName>
    </submittedName>
</protein>
<comment type="caution">
    <text evidence="3">The sequence shown here is derived from an EMBL/GenBank/DDBJ whole genome shotgun (WGS) entry which is preliminary data.</text>
</comment>
<evidence type="ECO:0000256" key="2">
    <source>
        <dbReference type="SAM" id="MobiDB-lite"/>
    </source>
</evidence>
<feature type="compositionally biased region" description="Low complexity" evidence="2">
    <location>
        <begin position="483"/>
        <end position="493"/>
    </location>
</feature>
<gene>
    <name evidence="3" type="ORF">CUR178_06096</name>
</gene>
<feature type="region of interest" description="Disordered" evidence="2">
    <location>
        <begin position="326"/>
        <end position="406"/>
    </location>
</feature>
<evidence type="ECO:0000256" key="1">
    <source>
        <dbReference type="SAM" id="Coils"/>
    </source>
</evidence>
<reference evidence="3 4" key="1">
    <citation type="submission" date="2021-02" db="EMBL/GenBank/DDBJ databases">
        <title>Leishmania (Mundinia) enrietti genome sequencing and assembly.</title>
        <authorList>
            <person name="Almutairi H."/>
            <person name="Gatherer D."/>
        </authorList>
    </citation>
    <scope>NUCLEOTIDE SEQUENCE [LARGE SCALE GENOMIC DNA]</scope>
    <source>
        <strain evidence="3">CUR178</strain>
    </source>
</reference>
<keyword evidence="4" id="KW-1185">Reference proteome</keyword>
<feature type="coiled-coil region" evidence="1">
    <location>
        <begin position="731"/>
        <end position="765"/>
    </location>
</feature>
<keyword evidence="1" id="KW-0175">Coiled coil</keyword>